<dbReference type="PATRIC" id="fig|445709.3.peg.3515"/>
<dbReference type="InterPro" id="IPR011051">
    <property type="entry name" value="RmlC_Cupin_sf"/>
</dbReference>
<sequence>MSSKYFVRLSDVPGYHPANHHGTTNRRLISPDTVGARHMEILHGTIEKNQGALPHAHPDLEQACYVLAGRALVQVGDEPQREVVPGDAVFFPAGVPHVVTAVSDEPLQLLVIYAPPYGENPAQVVR</sequence>
<dbReference type="Proteomes" id="UP000036700">
    <property type="component" value="Chromosome"/>
</dbReference>
<dbReference type="PANTHER" id="PTHR43346">
    <property type="entry name" value="LIGAND BINDING DOMAIN PROTEIN, PUTATIVE (AFU_ORTHOLOGUE AFUA_6G14370)-RELATED"/>
    <property type="match status" value="1"/>
</dbReference>
<dbReference type="PANTHER" id="PTHR43346:SF1">
    <property type="entry name" value="QUERCETIN 2,3-DIOXYGENASE-RELATED"/>
    <property type="match status" value="1"/>
</dbReference>
<dbReference type="InterPro" id="IPR014710">
    <property type="entry name" value="RmlC-like_jellyroll"/>
</dbReference>
<dbReference type="Gene3D" id="2.60.120.10">
    <property type="entry name" value="Jelly Rolls"/>
    <property type="match status" value="1"/>
</dbReference>
<accession>A0A0G3EUL8</accession>
<dbReference type="SUPFAM" id="SSF51182">
    <property type="entry name" value="RmlC-like cupins"/>
    <property type="match status" value="1"/>
</dbReference>
<evidence type="ECO:0000313" key="3">
    <source>
        <dbReference type="Proteomes" id="UP000036700"/>
    </source>
</evidence>
<dbReference type="KEGG" id="ptx:ABW99_16640"/>
<dbReference type="SMART" id="SM00835">
    <property type="entry name" value="Cupin_1"/>
    <property type="match status" value="1"/>
</dbReference>
<feature type="domain" description="Cupin type-1" evidence="1">
    <location>
        <begin position="16"/>
        <end position="125"/>
    </location>
</feature>
<organism evidence="2 3">
    <name type="scientific">Pandoraea thiooxydans</name>
    <dbReference type="NCBI Taxonomy" id="445709"/>
    <lineage>
        <taxon>Bacteria</taxon>
        <taxon>Pseudomonadati</taxon>
        <taxon>Pseudomonadota</taxon>
        <taxon>Betaproteobacteria</taxon>
        <taxon>Burkholderiales</taxon>
        <taxon>Burkholderiaceae</taxon>
        <taxon>Pandoraea</taxon>
    </lineage>
</organism>
<dbReference type="InterPro" id="IPR013096">
    <property type="entry name" value="Cupin_2"/>
</dbReference>
<keyword evidence="3" id="KW-1185">Reference proteome</keyword>
<dbReference type="EMBL" id="CP011568">
    <property type="protein sequence ID" value="AKJ70660.1"/>
    <property type="molecule type" value="Genomic_DNA"/>
</dbReference>
<proteinExistence type="predicted"/>
<reference evidence="3" key="1">
    <citation type="submission" date="2015-06" db="EMBL/GenBank/DDBJ databases">
        <authorList>
            <person name="Lim Y.L."/>
            <person name="Ee R."/>
            <person name="Yong D."/>
            <person name="How K.Y."/>
            <person name="Yin W.F."/>
            <person name="Chan K.G."/>
        </authorList>
    </citation>
    <scope>NUCLEOTIDE SEQUENCE [LARGE SCALE GENOMIC DNA]</scope>
    <source>
        <strain evidence="3">DSM 25325</strain>
    </source>
</reference>
<gene>
    <name evidence="2" type="ORF">ABW99_16640</name>
</gene>
<name>A0A0G3EUL8_9BURK</name>
<dbReference type="InterPro" id="IPR006045">
    <property type="entry name" value="Cupin_1"/>
</dbReference>
<evidence type="ECO:0000259" key="1">
    <source>
        <dbReference type="SMART" id="SM00835"/>
    </source>
</evidence>
<dbReference type="OrthoDB" id="2886949at2"/>
<dbReference type="STRING" id="445709.ABW99_16640"/>
<dbReference type="AlphaFoldDB" id="A0A0G3EUL8"/>
<dbReference type="Pfam" id="PF07883">
    <property type="entry name" value="Cupin_2"/>
    <property type="match status" value="1"/>
</dbReference>
<protein>
    <submittedName>
        <fullName evidence="2">Cupin</fullName>
    </submittedName>
</protein>
<evidence type="ECO:0000313" key="2">
    <source>
        <dbReference type="EMBL" id="AKJ70660.1"/>
    </source>
</evidence>
<dbReference type="RefSeq" id="WP_047216748.1">
    <property type="nucleotide sequence ID" value="NZ_CP011568.3"/>
</dbReference>
<dbReference type="InterPro" id="IPR052538">
    <property type="entry name" value="Flavonoid_dioxygenase-like"/>
</dbReference>